<evidence type="ECO:0000259" key="1">
    <source>
        <dbReference type="Pfam" id="PF04194"/>
    </source>
</evidence>
<proteinExistence type="predicted"/>
<dbReference type="Proteomes" id="UP000834106">
    <property type="component" value="Chromosome 15"/>
</dbReference>
<dbReference type="EMBL" id="OU503050">
    <property type="protein sequence ID" value="CAI9777607.1"/>
    <property type="molecule type" value="Genomic_DNA"/>
</dbReference>
<keyword evidence="3" id="KW-1185">Reference proteome</keyword>
<dbReference type="PANTHER" id="PTHR47762:SF2">
    <property type="entry name" value="OS04G0640800 PROTEIN"/>
    <property type="match status" value="1"/>
</dbReference>
<feature type="domain" description="Programmed cell death protein 2 C-terminal" evidence="1">
    <location>
        <begin position="308"/>
        <end position="419"/>
    </location>
</feature>
<dbReference type="AlphaFoldDB" id="A0AAD2A2S8"/>
<dbReference type="Pfam" id="PF04194">
    <property type="entry name" value="PDCD2_C"/>
    <property type="match status" value="1"/>
</dbReference>
<evidence type="ECO:0000313" key="3">
    <source>
        <dbReference type="Proteomes" id="UP000834106"/>
    </source>
</evidence>
<dbReference type="GO" id="GO:0005737">
    <property type="term" value="C:cytoplasm"/>
    <property type="evidence" value="ECO:0007669"/>
    <property type="project" value="InterPro"/>
</dbReference>
<dbReference type="InterPro" id="IPR007320">
    <property type="entry name" value="PDCD2_C"/>
</dbReference>
<reference evidence="2" key="1">
    <citation type="submission" date="2023-05" db="EMBL/GenBank/DDBJ databases">
        <authorList>
            <person name="Huff M."/>
        </authorList>
    </citation>
    <scope>NUCLEOTIDE SEQUENCE</scope>
</reference>
<evidence type="ECO:0000313" key="2">
    <source>
        <dbReference type="EMBL" id="CAI9777607.1"/>
    </source>
</evidence>
<accession>A0AAD2A2S8</accession>
<protein>
    <recommendedName>
        <fullName evidence="1">Programmed cell death protein 2 C-terminal domain-containing protein</fullName>
    </recommendedName>
</protein>
<name>A0AAD2A2S8_9LAMI</name>
<organism evidence="2 3">
    <name type="scientific">Fraxinus pennsylvanica</name>
    <dbReference type="NCBI Taxonomy" id="56036"/>
    <lineage>
        <taxon>Eukaryota</taxon>
        <taxon>Viridiplantae</taxon>
        <taxon>Streptophyta</taxon>
        <taxon>Embryophyta</taxon>
        <taxon>Tracheophyta</taxon>
        <taxon>Spermatophyta</taxon>
        <taxon>Magnoliopsida</taxon>
        <taxon>eudicotyledons</taxon>
        <taxon>Gunneridae</taxon>
        <taxon>Pentapetalae</taxon>
        <taxon>asterids</taxon>
        <taxon>lamiids</taxon>
        <taxon>Lamiales</taxon>
        <taxon>Oleaceae</taxon>
        <taxon>Oleeae</taxon>
        <taxon>Fraxinus</taxon>
    </lineage>
</organism>
<gene>
    <name evidence="2" type="ORF">FPE_LOCUS25037</name>
</gene>
<dbReference type="PANTHER" id="PTHR47762">
    <property type="entry name" value="OSJNBB0079B02.4 PROTEIN"/>
    <property type="match status" value="1"/>
</dbReference>
<sequence>MDSRRCRSQRSSEIRCTAKLRDEAALAAVQAMEMKRRSSLHIEALLHSDELHRENKMGEVILGMPGPWADNNYEAADHYTTKIGGLPDWPFPANIERHDLLECSACGNNLCLIVQVYAPISNKSLEIEERVIYVFGCVKPECRSTPVSWRVLRVQKPSGSVELESPSDKMVPITSRSVSNNDWREDLWSFESGGEDGDGDIDLEQLGRALSEAASVTSVSKKQSCDTASSGKRLPVGRPASSIDDKIPVVPCFYIYAEKEKFSKDVIPEFSKLSLLCTKENEENRDDESDGEPWEQESYEYDKALNADRTYLKFKKRMDAYPEQCFRYSYGGKPLLASGEVGDPGTCRLCGGARNYEMQLMPPIIYFLQEAADDQQRIFVEKFDWMTLIIYTCSKSCSHLNQEKSYKGWVIAEEAVVIQYE</sequence>